<keyword evidence="1 6" id="KW-0285">Flavoprotein</keyword>
<feature type="domain" description="FAD/NAD(P)-binding" evidence="7">
    <location>
        <begin position="2"/>
        <end position="286"/>
    </location>
</feature>
<feature type="binding site" evidence="6">
    <location>
        <position position="79"/>
    </location>
    <ligand>
        <name>FAD</name>
        <dbReference type="ChEBI" id="CHEBI:57692"/>
    </ligand>
</feature>
<feature type="binding site" evidence="6">
    <location>
        <position position="34"/>
    </location>
    <ligand>
        <name>FAD</name>
        <dbReference type="ChEBI" id="CHEBI:57692"/>
    </ligand>
</feature>
<feature type="binding site" evidence="6">
    <location>
        <position position="272"/>
    </location>
    <ligand>
        <name>FAD</name>
        <dbReference type="ChEBI" id="CHEBI:57692"/>
    </ligand>
</feature>
<dbReference type="SUPFAM" id="SSF51905">
    <property type="entry name" value="FAD/NAD(P)-binding domain"/>
    <property type="match status" value="1"/>
</dbReference>
<dbReference type="InterPro" id="IPR022890">
    <property type="entry name" value="Fd--NADP_Rdtase_type_2"/>
</dbReference>
<proteinExistence type="inferred from homology"/>
<comment type="caution">
    <text evidence="8">The sequence shown here is derived from an EMBL/GenBank/DDBJ whole genome shotgun (WGS) entry which is preliminary data.</text>
</comment>
<dbReference type="EC" id="1.18.1.2" evidence="6"/>
<dbReference type="InterPro" id="IPR023753">
    <property type="entry name" value="FAD/NAD-binding_dom"/>
</dbReference>
<keyword evidence="4 6" id="KW-0560">Oxidoreductase</keyword>
<dbReference type="Proteomes" id="UP001067235">
    <property type="component" value="Unassembled WGS sequence"/>
</dbReference>
<evidence type="ECO:0000259" key="7">
    <source>
        <dbReference type="Pfam" id="PF07992"/>
    </source>
</evidence>
<dbReference type="EMBL" id="JAPWIE010000012">
    <property type="protein sequence ID" value="MCZ4553736.1"/>
    <property type="molecule type" value="Genomic_DNA"/>
</dbReference>
<name>A0ABT4N628_GORRU</name>
<evidence type="ECO:0000256" key="2">
    <source>
        <dbReference type="ARBA" id="ARBA00022827"/>
    </source>
</evidence>
<evidence type="ECO:0000256" key="3">
    <source>
        <dbReference type="ARBA" id="ARBA00022857"/>
    </source>
</evidence>
<evidence type="ECO:0000256" key="1">
    <source>
        <dbReference type="ARBA" id="ARBA00022630"/>
    </source>
</evidence>
<evidence type="ECO:0000256" key="6">
    <source>
        <dbReference type="HAMAP-Rule" id="MF_01685"/>
    </source>
</evidence>
<dbReference type="HAMAP" id="MF_01685">
    <property type="entry name" value="FENR2"/>
    <property type="match status" value="1"/>
</dbReference>
<comment type="catalytic activity">
    <reaction evidence="6">
        <text>2 reduced [2Fe-2S]-[ferredoxin] + NADP(+) + H(+) = 2 oxidized [2Fe-2S]-[ferredoxin] + NADPH</text>
        <dbReference type="Rhea" id="RHEA:20125"/>
        <dbReference type="Rhea" id="RHEA-COMP:10000"/>
        <dbReference type="Rhea" id="RHEA-COMP:10001"/>
        <dbReference type="ChEBI" id="CHEBI:15378"/>
        <dbReference type="ChEBI" id="CHEBI:33737"/>
        <dbReference type="ChEBI" id="CHEBI:33738"/>
        <dbReference type="ChEBI" id="CHEBI:57783"/>
        <dbReference type="ChEBI" id="CHEBI:58349"/>
        <dbReference type="EC" id="1.18.1.2"/>
    </reaction>
</comment>
<comment type="catalytic activity">
    <reaction evidence="5">
        <text>[thioredoxin]-dithiol + NADP(+) = [thioredoxin]-disulfide + NADPH + H(+)</text>
        <dbReference type="Rhea" id="RHEA:20345"/>
        <dbReference type="Rhea" id="RHEA-COMP:10698"/>
        <dbReference type="Rhea" id="RHEA-COMP:10700"/>
        <dbReference type="ChEBI" id="CHEBI:15378"/>
        <dbReference type="ChEBI" id="CHEBI:29950"/>
        <dbReference type="ChEBI" id="CHEBI:50058"/>
        <dbReference type="ChEBI" id="CHEBI:57783"/>
        <dbReference type="ChEBI" id="CHEBI:58349"/>
        <dbReference type="EC" id="1.8.1.9"/>
    </reaction>
</comment>
<feature type="binding site" evidence="6">
    <location>
        <position position="26"/>
    </location>
    <ligand>
        <name>FAD</name>
        <dbReference type="ChEBI" id="CHEBI:57692"/>
    </ligand>
</feature>
<protein>
    <recommendedName>
        <fullName evidence="6">Ferredoxin--NADP reductase</fullName>
        <shortName evidence="6">FNR</shortName>
        <shortName evidence="6">Fd-NADP(+) reductase</shortName>
        <ecNumber evidence="6">1.18.1.2</ecNumber>
    </recommendedName>
</protein>
<evidence type="ECO:0000313" key="9">
    <source>
        <dbReference type="Proteomes" id="UP001067235"/>
    </source>
</evidence>
<evidence type="ECO:0000256" key="5">
    <source>
        <dbReference type="ARBA" id="ARBA00048132"/>
    </source>
</evidence>
<comment type="cofactor">
    <cofactor evidence="6">
        <name>FAD</name>
        <dbReference type="ChEBI" id="CHEBI:57692"/>
    </cofactor>
    <text evidence="6">Binds 1 FAD per subunit.</text>
</comment>
<keyword evidence="9" id="KW-1185">Reference proteome</keyword>
<organism evidence="8 9">
    <name type="scientific">Gordonia rubripertincta</name>
    <name type="common">Rhodococcus corallinus</name>
    <dbReference type="NCBI Taxonomy" id="36822"/>
    <lineage>
        <taxon>Bacteria</taxon>
        <taxon>Bacillati</taxon>
        <taxon>Actinomycetota</taxon>
        <taxon>Actinomycetes</taxon>
        <taxon>Mycobacteriales</taxon>
        <taxon>Gordoniaceae</taxon>
        <taxon>Gordonia</taxon>
    </lineage>
</organism>
<evidence type="ECO:0000313" key="8">
    <source>
        <dbReference type="EMBL" id="MCZ4553736.1"/>
    </source>
</evidence>
<comment type="subunit">
    <text evidence="6">Homodimer.</text>
</comment>
<dbReference type="InterPro" id="IPR036188">
    <property type="entry name" value="FAD/NAD-bd_sf"/>
</dbReference>
<gene>
    <name evidence="8" type="ORF">O4213_27360</name>
</gene>
<comment type="similarity">
    <text evidence="6">Belongs to the ferredoxin--NADP reductase type 2 family.</text>
</comment>
<dbReference type="Pfam" id="PF07992">
    <property type="entry name" value="Pyr_redox_2"/>
    <property type="match status" value="1"/>
</dbReference>
<keyword evidence="3 6" id="KW-0521">NADP</keyword>
<dbReference type="PANTHER" id="PTHR48105">
    <property type="entry name" value="THIOREDOXIN REDUCTASE 1-RELATED-RELATED"/>
    <property type="match status" value="1"/>
</dbReference>
<dbReference type="PRINTS" id="PR00469">
    <property type="entry name" value="PNDRDTASEII"/>
</dbReference>
<keyword evidence="2 6" id="KW-0274">FAD</keyword>
<evidence type="ECO:0000256" key="4">
    <source>
        <dbReference type="ARBA" id="ARBA00023002"/>
    </source>
</evidence>
<dbReference type="InterPro" id="IPR050097">
    <property type="entry name" value="Ferredoxin-NADP_redctase_2"/>
</dbReference>
<feature type="binding site" evidence="6">
    <location>
        <position position="313"/>
    </location>
    <ligand>
        <name>FAD</name>
        <dbReference type="ChEBI" id="CHEBI:57692"/>
    </ligand>
</feature>
<sequence length="317" mass="33337">MIGAGPVGLYAAYYAGFRGMSVAIIDSLPEPGGQCSALYPEKELFDIAGFPAIKGQALVDGLLAQAQQAHPLWLLGERAEKLETSDTGVEIATDRGTIISAKGLVIAGGIGNFEPRVLEPASRYLGNGLRYFVPRLSELAGQDVVVVGGGDSAVDWALSLEHIAASVTLVHRRDQFRAHEQSLVALGSSSVEVLTPYEVGSVGGEGHLSSVTVVNTADGSSTELAATEVVAALGFIADLGPLQNWGLELAQRRITVDRSMRTNLQRVFAVGDIADFEGKIRIIAVGFAEAATAINHIAPLVNSTWTFSPGHSSDMVK</sequence>
<dbReference type="Gene3D" id="3.50.50.60">
    <property type="entry name" value="FAD/NAD(P)-binding domain"/>
    <property type="match status" value="2"/>
</dbReference>
<comment type="caution">
    <text evidence="6">Lacks conserved residue(s) required for the propagation of feature annotation.</text>
</comment>
<accession>A0ABT4N628</accession>
<dbReference type="PRINTS" id="PR00368">
    <property type="entry name" value="FADPNR"/>
</dbReference>
<feature type="binding site" evidence="6">
    <location>
        <position position="113"/>
    </location>
    <ligand>
        <name>FAD</name>
        <dbReference type="ChEBI" id="CHEBI:57692"/>
    </ligand>
</feature>
<feature type="binding site" evidence="6">
    <location>
        <position position="39"/>
    </location>
    <ligand>
        <name>FAD</name>
        <dbReference type="ChEBI" id="CHEBI:57692"/>
    </ligand>
</feature>
<reference evidence="8" key="1">
    <citation type="submission" date="2022-12" db="EMBL/GenBank/DDBJ databases">
        <authorList>
            <person name="Krivoruchko A.V."/>
            <person name="Elkin A."/>
        </authorList>
    </citation>
    <scope>NUCLEOTIDE SEQUENCE</scope>
    <source>
        <strain evidence="8">IEGM 1388</strain>
    </source>
</reference>